<name>A0A1Q4VBS1_9ACTN</name>
<dbReference type="EMBL" id="LFBV01000002">
    <property type="protein sequence ID" value="OKH95294.1"/>
    <property type="molecule type" value="Genomic_DNA"/>
</dbReference>
<keyword evidence="4" id="KW-1185">Reference proteome</keyword>
<dbReference type="AlphaFoldDB" id="A0A1Q4VBS1"/>
<feature type="domain" description="AMIN-like" evidence="2">
    <location>
        <begin position="59"/>
        <end position="189"/>
    </location>
</feature>
<organism evidence="3 4">
    <name type="scientific">Streptomyces uncialis</name>
    <dbReference type="NCBI Taxonomy" id="1048205"/>
    <lineage>
        <taxon>Bacteria</taxon>
        <taxon>Bacillati</taxon>
        <taxon>Actinomycetota</taxon>
        <taxon>Actinomycetes</taxon>
        <taxon>Kitasatosporales</taxon>
        <taxon>Streptomycetaceae</taxon>
        <taxon>Streptomyces</taxon>
    </lineage>
</organism>
<reference evidence="3 4" key="1">
    <citation type="submission" date="2015-06" db="EMBL/GenBank/DDBJ databases">
        <title>Cloning and characterization of the uncialamcin biosynthetic gene cluster.</title>
        <authorList>
            <person name="Yan X."/>
            <person name="Huang T."/>
            <person name="Ge H."/>
            <person name="Shen B."/>
        </authorList>
    </citation>
    <scope>NUCLEOTIDE SEQUENCE [LARGE SCALE GENOMIC DNA]</scope>
    <source>
        <strain evidence="3 4">DCA2648</strain>
    </source>
</reference>
<evidence type="ECO:0000313" key="4">
    <source>
        <dbReference type="Proteomes" id="UP000186455"/>
    </source>
</evidence>
<dbReference type="Proteomes" id="UP000186455">
    <property type="component" value="Unassembled WGS sequence"/>
</dbReference>
<sequence>MGRLGTGTAALVLAGAVLIGTAGAAGAATGQADRSAAAAACATAWGSGVKSDADYVSEPLKNIRTGQHTCYDRMVFDITGATGTAGFRVGYVDAFHQDGTGDLIPVSGGAILQIFVNAPSYDPFTGAVVYPGVPGQTLPGVNINGYRTFKDTKYGASYEGRTQVGLGLRAKLPFRVLKSGDQVIVDVAHTW</sequence>
<evidence type="ECO:0000259" key="2">
    <source>
        <dbReference type="Pfam" id="PF24837"/>
    </source>
</evidence>
<evidence type="ECO:0000256" key="1">
    <source>
        <dbReference type="SAM" id="SignalP"/>
    </source>
</evidence>
<dbReference type="Pfam" id="PF24837">
    <property type="entry name" value="AMIN-like"/>
    <property type="match status" value="1"/>
</dbReference>
<comment type="caution">
    <text evidence="3">The sequence shown here is derived from an EMBL/GenBank/DDBJ whole genome shotgun (WGS) entry which is preliminary data.</text>
</comment>
<feature type="signal peptide" evidence="1">
    <location>
        <begin position="1"/>
        <end position="27"/>
    </location>
</feature>
<dbReference type="RefSeq" id="WP_073787826.1">
    <property type="nucleotide sequence ID" value="NZ_LFBV01000002.1"/>
</dbReference>
<accession>A0A1Q4VBS1</accession>
<protein>
    <recommendedName>
        <fullName evidence="2">AMIN-like domain-containing protein</fullName>
    </recommendedName>
</protein>
<dbReference type="InterPro" id="IPR056303">
    <property type="entry name" value="AMIN-like"/>
</dbReference>
<proteinExistence type="predicted"/>
<evidence type="ECO:0000313" key="3">
    <source>
        <dbReference type="EMBL" id="OKH95294.1"/>
    </source>
</evidence>
<keyword evidence="1" id="KW-0732">Signal</keyword>
<gene>
    <name evidence="3" type="ORF">AB852_12580</name>
</gene>
<feature type="chain" id="PRO_5012840754" description="AMIN-like domain-containing protein" evidence="1">
    <location>
        <begin position="28"/>
        <end position="191"/>
    </location>
</feature>